<gene>
    <name evidence="2" type="ORF">A7K69_03950</name>
</gene>
<name>A0A1B7KSV0_PARTM</name>
<reference evidence="3" key="1">
    <citation type="submission" date="2016-05" db="EMBL/GenBank/DDBJ databases">
        <authorList>
            <person name="Wang W."/>
            <person name="Zhu L."/>
        </authorList>
    </citation>
    <scope>NUCLEOTIDE SEQUENCE [LARGE SCALE GENOMIC DNA]</scope>
    <source>
        <strain evidence="3">W-2</strain>
    </source>
</reference>
<evidence type="ECO:0000313" key="2">
    <source>
        <dbReference type="EMBL" id="OAT73147.1"/>
    </source>
</evidence>
<organism evidence="2 3">
    <name type="scientific">Parageobacillus thermoglucosidasius</name>
    <name type="common">Geobacillus thermoglucosidasius</name>
    <dbReference type="NCBI Taxonomy" id="1426"/>
    <lineage>
        <taxon>Bacteria</taxon>
        <taxon>Bacillati</taxon>
        <taxon>Bacillota</taxon>
        <taxon>Bacilli</taxon>
        <taxon>Bacillales</taxon>
        <taxon>Anoxybacillaceae</taxon>
        <taxon>Parageobacillus</taxon>
    </lineage>
</organism>
<dbReference type="RefSeq" id="WP_064550820.1">
    <property type="nucleotide sequence ID" value="NZ_LXMA01000012.1"/>
</dbReference>
<feature type="coiled-coil region" evidence="1">
    <location>
        <begin position="1"/>
        <end position="28"/>
    </location>
</feature>
<dbReference type="Pfam" id="PF17279">
    <property type="entry name" value="DUF5344"/>
    <property type="match status" value="1"/>
</dbReference>
<evidence type="ECO:0008006" key="4">
    <source>
        <dbReference type="Google" id="ProtNLM"/>
    </source>
</evidence>
<dbReference type="EMBL" id="LXMA01000012">
    <property type="protein sequence ID" value="OAT73147.1"/>
    <property type="molecule type" value="Genomic_DNA"/>
</dbReference>
<accession>A0A1B7KSV0</accession>
<dbReference type="AlphaFoldDB" id="A0A1B7KSV0"/>
<evidence type="ECO:0000313" key="3">
    <source>
        <dbReference type="Proteomes" id="UP000078290"/>
    </source>
</evidence>
<proteinExistence type="predicted"/>
<protein>
    <recommendedName>
        <fullName evidence="4">YwqI/YxiC family protein</fullName>
    </recommendedName>
</protein>
<dbReference type="InterPro" id="IPR046318">
    <property type="entry name" value="DUF5344"/>
</dbReference>
<dbReference type="Proteomes" id="UP000078290">
    <property type="component" value="Unassembled WGS sequence"/>
</dbReference>
<dbReference type="OrthoDB" id="2968654at2"/>
<keyword evidence="1" id="KW-0175">Coiled coil</keyword>
<sequence>MTEIKVHLQEVEASLDELKRKIGELNTNHSHPSFPVSSLDFITKIKAIEDLYYQIVADYKNTLLHIESDVRRHIENLAETDRNIAKKMTI</sequence>
<evidence type="ECO:0000256" key="1">
    <source>
        <dbReference type="SAM" id="Coils"/>
    </source>
</evidence>
<comment type="caution">
    <text evidence="2">The sequence shown here is derived from an EMBL/GenBank/DDBJ whole genome shotgun (WGS) entry which is preliminary data.</text>
</comment>